<evidence type="ECO:0000313" key="4">
    <source>
        <dbReference type="Proteomes" id="UP000220480"/>
    </source>
</evidence>
<dbReference type="InterPro" id="IPR028098">
    <property type="entry name" value="Glyco_trans_4-like_N"/>
</dbReference>
<accession>A0A2A7AWI6</accession>
<dbReference type="PANTHER" id="PTHR45947">
    <property type="entry name" value="SULFOQUINOVOSYL TRANSFERASE SQD2"/>
    <property type="match status" value="1"/>
</dbReference>
<dbReference type="Pfam" id="PF13439">
    <property type="entry name" value="Glyco_transf_4"/>
    <property type="match status" value="1"/>
</dbReference>
<feature type="domain" description="Glycosyltransferase subfamily 4-like N-terminal" evidence="2">
    <location>
        <begin position="14"/>
        <end position="169"/>
    </location>
</feature>
<sequence length="357" mass="41123">MKILEIMPDFNLAGAEIMVENLCYELNKQHEIMVVSMYHCETAITERLIHNGINLVFLDKKSGFDWSATQKLKKIIRDFRPDIIHTHRYMLMYAVLAGGLSKERKIFHTVHNVAEKEVPSKLQHFQKFLFRSRKAVPVAISPRVRKSIEKRYGMNINEIPMIYNGIDVNNFSPKDDYAQHDVFTCLHIGRFSEQKNHIEMVLALKKLIDAGEKIRFIFVGEGDLLGDIKEQVDKQHLTKYVIFAGTTGNVRPWFEKSDLFMLPSKWEGMPMTLIEAMSAAMPIIASNVGGVPDMLENERSALLIEPNADEIEKAIIRLKDNTQFRARLGQTAFKEGQNFTAEHMGKEYEELFFRKIG</sequence>
<dbReference type="PANTHER" id="PTHR45947:SF3">
    <property type="entry name" value="SULFOQUINOVOSYL TRANSFERASE SQD2"/>
    <property type="match status" value="1"/>
</dbReference>
<organism evidence="3 4">
    <name type="scientific">Faecalibacterium prausnitzii</name>
    <dbReference type="NCBI Taxonomy" id="853"/>
    <lineage>
        <taxon>Bacteria</taxon>
        <taxon>Bacillati</taxon>
        <taxon>Bacillota</taxon>
        <taxon>Clostridia</taxon>
        <taxon>Eubacteriales</taxon>
        <taxon>Oscillospiraceae</taxon>
        <taxon>Faecalibacterium</taxon>
    </lineage>
</organism>
<name>A0A2A7AWI6_9FIRM</name>
<protein>
    <recommendedName>
        <fullName evidence="5">Glycosyltransferase</fullName>
    </recommendedName>
</protein>
<dbReference type="Pfam" id="PF00534">
    <property type="entry name" value="Glycos_transf_1"/>
    <property type="match status" value="1"/>
</dbReference>
<comment type="caution">
    <text evidence="3">The sequence shown here is derived from an EMBL/GenBank/DDBJ whole genome shotgun (WGS) entry which is preliminary data.</text>
</comment>
<dbReference type="Gene3D" id="3.40.50.2000">
    <property type="entry name" value="Glycogen Phosphorylase B"/>
    <property type="match status" value="2"/>
</dbReference>
<evidence type="ECO:0000313" key="3">
    <source>
        <dbReference type="EMBL" id="PDX83398.1"/>
    </source>
</evidence>
<dbReference type="GO" id="GO:0016757">
    <property type="term" value="F:glycosyltransferase activity"/>
    <property type="evidence" value="ECO:0007669"/>
    <property type="project" value="InterPro"/>
</dbReference>
<dbReference type="InterPro" id="IPR050194">
    <property type="entry name" value="Glycosyltransferase_grp1"/>
</dbReference>
<dbReference type="RefSeq" id="WP_097779957.1">
    <property type="nucleotide sequence ID" value="NZ_NMTZ01000026.1"/>
</dbReference>
<dbReference type="EMBL" id="NMTZ01000026">
    <property type="protein sequence ID" value="PDX83398.1"/>
    <property type="molecule type" value="Genomic_DNA"/>
</dbReference>
<dbReference type="InterPro" id="IPR001296">
    <property type="entry name" value="Glyco_trans_1"/>
</dbReference>
<gene>
    <name evidence="3" type="ORF">CGS59_10950</name>
</gene>
<dbReference type="SUPFAM" id="SSF53756">
    <property type="entry name" value="UDP-Glycosyltransferase/glycogen phosphorylase"/>
    <property type="match status" value="1"/>
</dbReference>
<evidence type="ECO:0000259" key="1">
    <source>
        <dbReference type="Pfam" id="PF00534"/>
    </source>
</evidence>
<evidence type="ECO:0008006" key="5">
    <source>
        <dbReference type="Google" id="ProtNLM"/>
    </source>
</evidence>
<evidence type="ECO:0000259" key="2">
    <source>
        <dbReference type="Pfam" id="PF13439"/>
    </source>
</evidence>
<feature type="domain" description="Glycosyl transferase family 1" evidence="1">
    <location>
        <begin position="181"/>
        <end position="334"/>
    </location>
</feature>
<dbReference type="AlphaFoldDB" id="A0A2A7AWI6"/>
<dbReference type="Proteomes" id="UP000220480">
    <property type="component" value="Unassembled WGS sequence"/>
</dbReference>
<dbReference type="CDD" id="cd03811">
    <property type="entry name" value="GT4_GT28_WabH-like"/>
    <property type="match status" value="1"/>
</dbReference>
<proteinExistence type="predicted"/>
<reference evidence="3 4" key="1">
    <citation type="journal article" date="2017" name="Front. Microbiol.">
        <title>New Insights into the Diversity of the Genus Faecalibacterium.</title>
        <authorList>
            <person name="Benevides L."/>
            <person name="Burman S."/>
            <person name="Martin R."/>
            <person name="Robert V."/>
            <person name="Thomas M."/>
            <person name="Miquel S."/>
            <person name="Chain F."/>
            <person name="Sokol H."/>
            <person name="Bermudez-Humaran L.G."/>
            <person name="Morrison M."/>
            <person name="Langella P."/>
            <person name="Azevedo V.A."/>
            <person name="Chatel J.M."/>
            <person name="Soares S."/>
        </authorList>
    </citation>
    <scope>NUCLEOTIDE SEQUENCE [LARGE SCALE GENOMIC DNA]</scope>
    <source>
        <strain evidence="3 4">CNCM I 4644</strain>
    </source>
</reference>